<evidence type="ECO:0000256" key="6">
    <source>
        <dbReference type="RuleBase" id="RU004355"/>
    </source>
</evidence>
<evidence type="ECO:0000256" key="1">
    <source>
        <dbReference type="ARBA" id="ARBA00022490"/>
    </source>
</evidence>
<evidence type="ECO:0000313" key="10">
    <source>
        <dbReference type="Proteomes" id="UP000274907"/>
    </source>
</evidence>
<protein>
    <recommendedName>
        <fullName evidence="5">Exodeoxyribonuclease 7 large subunit</fullName>
        <ecNumber evidence="5">3.1.11.6</ecNumber>
    </recommendedName>
    <alternativeName>
        <fullName evidence="5">Exodeoxyribonuclease VII large subunit</fullName>
        <shortName evidence="5">Exonuclease VII large subunit</shortName>
    </alternativeName>
</protein>
<evidence type="ECO:0000259" key="7">
    <source>
        <dbReference type="Pfam" id="PF02601"/>
    </source>
</evidence>
<feature type="domain" description="Exonuclease VII large subunit C-terminal" evidence="7">
    <location>
        <begin position="130"/>
        <end position="326"/>
    </location>
</feature>
<dbReference type="InterPro" id="IPR020579">
    <property type="entry name" value="Exonuc_VII_lsu_C"/>
</dbReference>
<dbReference type="GO" id="GO:0003676">
    <property type="term" value="F:nucleic acid binding"/>
    <property type="evidence" value="ECO:0007669"/>
    <property type="project" value="InterPro"/>
</dbReference>
<dbReference type="Proteomes" id="UP000274907">
    <property type="component" value="Unassembled WGS sequence"/>
</dbReference>
<name>A0A430I150_9CORY</name>
<keyword evidence="2 5" id="KW-0540">Nuclease</keyword>
<comment type="subunit">
    <text evidence="5">Heterooligomer composed of large and small subunits.</text>
</comment>
<evidence type="ECO:0000256" key="5">
    <source>
        <dbReference type="HAMAP-Rule" id="MF_00378"/>
    </source>
</evidence>
<comment type="catalytic activity">
    <reaction evidence="5 6">
        <text>Exonucleolytic cleavage in either 5'- to 3'- or 3'- to 5'-direction to yield nucleoside 5'-phosphates.</text>
        <dbReference type="EC" id="3.1.11.6"/>
    </reaction>
</comment>
<evidence type="ECO:0000256" key="3">
    <source>
        <dbReference type="ARBA" id="ARBA00022801"/>
    </source>
</evidence>
<gene>
    <name evidence="5" type="primary">xseA</name>
    <name evidence="9" type="ORF">EAH68_02130</name>
</gene>
<comment type="function">
    <text evidence="5">Bidirectionally degrades single-stranded DNA into large acid-insoluble oligonucleotides, which are then degraded further into small acid-soluble oligonucleotides.</text>
</comment>
<dbReference type="Pfam" id="PF02601">
    <property type="entry name" value="Exonuc_VII_L"/>
    <property type="match status" value="1"/>
</dbReference>
<dbReference type="GO" id="GO:0006308">
    <property type="term" value="P:DNA catabolic process"/>
    <property type="evidence" value="ECO:0007669"/>
    <property type="project" value="UniProtKB-UniRule"/>
</dbReference>
<evidence type="ECO:0000313" key="9">
    <source>
        <dbReference type="EMBL" id="RSZ65573.1"/>
    </source>
</evidence>
<dbReference type="PANTHER" id="PTHR30008">
    <property type="entry name" value="EXODEOXYRIBONUCLEASE 7 LARGE SUBUNIT"/>
    <property type="match status" value="1"/>
</dbReference>
<keyword evidence="3 5" id="KW-0378">Hydrolase</keyword>
<keyword evidence="10" id="KW-1185">Reference proteome</keyword>
<evidence type="ECO:0000259" key="8">
    <source>
        <dbReference type="Pfam" id="PF13742"/>
    </source>
</evidence>
<keyword evidence="1 5" id="KW-0963">Cytoplasm</keyword>
<dbReference type="GO" id="GO:0009318">
    <property type="term" value="C:exodeoxyribonuclease VII complex"/>
    <property type="evidence" value="ECO:0007669"/>
    <property type="project" value="UniProtKB-UniRule"/>
</dbReference>
<dbReference type="AlphaFoldDB" id="A0A430I150"/>
<dbReference type="InterPro" id="IPR003753">
    <property type="entry name" value="Exonuc_VII_L"/>
</dbReference>
<dbReference type="NCBIfam" id="TIGR00237">
    <property type="entry name" value="xseA"/>
    <property type="match status" value="1"/>
</dbReference>
<dbReference type="GO" id="GO:0008855">
    <property type="term" value="F:exodeoxyribonuclease VII activity"/>
    <property type="evidence" value="ECO:0007669"/>
    <property type="project" value="UniProtKB-UniRule"/>
</dbReference>
<dbReference type="EMBL" id="RXHJ01000002">
    <property type="protein sequence ID" value="RSZ65573.1"/>
    <property type="molecule type" value="Genomic_DNA"/>
</dbReference>
<evidence type="ECO:0000256" key="2">
    <source>
        <dbReference type="ARBA" id="ARBA00022722"/>
    </source>
</evidence>
<dbReference type="CDD" id="cd04489">
    <property type="entry name" value="ExoVII_LU_OBF"/>
    <property type="match status" value="1"/>
</dbReference>
<comment type="caution">
    <text evidence="9">The sequence shown here is derived from an EMBL/GenBank/DDBJ whole genome shotgun (WGS) entry which is preliminary data.</text>
</comment>
<comment type="similarity">
    <text evidence="5 6">Belongs to the XseA family.</text>
</comment>
<dbReference type="HAMAP" id="MF_00378">
    <property type="entry name" value="Exonuc_7_L"/>
    <property type="match status" value="1"/>
</dbReference>
<dbReference type="RefSeq" id="WP_126119668.1">
    <property type="nucleotide sequence ID" value="NZ_RXHJ01000002.1"/>
</dbReference>
<dbReference type="InterPro" id="IPR025824">
    <property type="entry name" value="OB-fold_nuc-bd_dom"/>
</dbReference>
<organism evidence="9 10">
    <name type="scientific">Corynebacterium hylobatis</name>
    <dbReference type="NCBI Taxonomy" id="1859290"/>
    <lineage>
        <taxon>Bacteria</taxon>
        <taxon>Bacillati</taxon>
        <taxon>Actinomycetota</taxon>
        <taxon>Actinomycetes</taxon>
        <taxon>Mycobacteriales</taxon>
        <taxon>Corynebacteriaceae</taxon>
        <taxon>Corynebacterium</taxon>
    </lineage>
</organism>
<dbReference type="Pfam" id="PF13742">
    <property type="entry name" value="tRNA_anti_2"/>
    <property type="match status" value="1"/>
</dbReference>
<dbReference type="GO" id="GO:0005737">
    <property type="term" value="C:cytoplasm"/>
    <property type="evidence" value="ECO:0007669"/>
    <property type="project" value="UniProtKB-SubCell"/>
</dbReference>
<reference evidence="9 10" key="1">
    <citation type="submission" date="2018-12" db="EMBL/GenBank/DDBJ databases">
        <title>YIM 101343 draft genome.</title>
        <authorList>
            <person name="Chen X."/>
        </authorList>
    </citation>
    <scope>NUCLEOTIDE SEQUENCE [LARGE SCALE GENOMIC DNA]</scope>
    <source>
        <strain evidence="9 10">YIM 101343</strain>
    </source>
</reference>
<feature type="domain" description="OB-fold nucleic acid binding" evidence="8">
    <location>
        <begin position="13"/>
        <end position="107"/>
    </location>
</feature>
<dbReference type="EC" id="3.1.11.6" evidence="5"/>
<accession>A0A430I150</accession>
<evidence type="ECO:0000256" key="4">
    <source>
        <dbReference type="ARBA" id="ARBA00022839"/>
    </source>
</evidence>
<proteinExistence type="inferred from homology"/>
<keyword evidence="4 5" id="KW-0269">Exonuclease</keyword>
<dbReference type="PANTHER" id="PTHR30008:SF0">
    <property type="entry name" value="EXODEOXYRIBONUCLEASE 7 LARGE SUBUNIT"/>
    <property type="match status" value="1"/>
</dbReference>
<comment type="subcellular location">
    <subcellularLocation>
        <location evidence="5 6">Cytoplasm</location>
    </subcellularLocation>
</comment>
<dbReference type="OrthoDB" id="9802795at2"/>
<sequence>MAGPKSTPEAPWPVRRLNAEVKGWIQRLGSAWVEGQLTQVNVKPTWKLSYLTLRDTESETSVQLTAPTNLVQSMTSPLRDGDRVVVNGRPAFYEGRGSFSLWVTEIRHVGIGELLARIERLRAQLAQEGLFDPTRKKRLPYLPVRVGLITGRGSAAERDVLSVARDRWPEVDIRVINTAVQGANAVPEIINALQVLDSDPVVDVIIIARGGGSVEDLLPFSEEALQRAVAAARTPVVSAIGHEPDNPVLDNVADLRAATPTDAAKRVVPDVAEERAFLAEARSRMAAALRGWVQRERHGLAGMRSRPVLADPMTPIRRRREEIDRGVALIRRDVQYLLQTETAQVRALRAQVSALGPAATLARGYSVVQVVPRDGTPPEVVMSIRQAPPGSQLRIRVADGSITAAGMSANPAD</sequence>